<keyword evidence="3" id="KW-1185">Reference proteome</keyword>
<feature type="compositionally biased region" description="Polar residues" evidence="1">
    <location>
        <begin position="11"/>
        <end position="33"/>
    </location>
</feature>
<gene>
    <name evidence="2" type="ORF">FNYG_05337</name>
</gene>
<dbReference type="AlphaFoldDB" id="A0A2K0WGB6"/>
<dbReference type="EMBL" id="MTQA01000070">
    <property type="protein sequence ID" value="PNP81305.1"/>
    <property type="molecule type" value="Genomic_DNA"/>
</dbReference>
<accession>A0A2K0WGB6</accession>
<feature type="region of interest" description="Disordered" evidence="1">
    <location>
        <begin position="1"/>
        <end position="47"/>
    </location>
</feature>
<sequence length="107" mass="12442">MDQWGMKVDNGDSNLQQTKPKVSSESNLKSQDSPIFFLQEPPPRPWESAHKSLERIMDLLKQNKTTANEAIKLEDAKNHPLRKDKQHSARYFKLLEARRQLPVSSMR</sequence>
<proteinExistence type="predicted"/>
<protein>
    <submittedName>
        <fullName evidence="2">Uncharacterized protein</fullName>
    </submittedName>
</protein>
<evidence type="ECO:0000256" key="1">
    <source>
        <dbReference type="SAM" id="MobiDB-lite"/>
    </source>
</evidence>
<dbReference type="Proteomes" id="UP000236664">
    <property type="component" value="Unassembled WGS sequence"/>
</dbReference>
<name>A0A2K0WGB6_GIBNY</name>
<reference evidence="2 3" key="1">
    <citation type="submission" date="2017-06" db="EMBL/GenBank/DDBJ databases">
        <title>Genome of Fusarium nygamai isolate CS10214.</title>
        <authorList>
            <person name="Gardiner D.M."/>
            <person name="Obanor F."/>
            <person name="Kazan K."/>
        </authorList>
    </citation>
    <scope>NUCLEOTIDE SEQUENCE [LARGE SCALE GENOMIC DNA]</scope>
    <source>
        <strain evidence="2 3">CS10214</strain>
    </source>
</reference>
<evidence type="ECO:0000313" key="2">
    <source>
        <dbReference type="EMBL" id="PNP81305.1"/>
    </source>
</evidence>
<comment type="caution">
    <text evidence="2">The sequence shown here is derived from an EMBL/GenBank/DDBJ whole genome shotgun (WGS) entry which is preliminary data.</text>
</comment>
<evidence type="ECO:0000313" key="3">
    <source>
        <dbReference type="Proteomes" id="UP000236664"/>
    </source>
</evidence>
<dbReference type="OrthoDB" id="5100103at2759"/>
<organism evidence="2 3">
    <name type="scientific">Gibberella nygamai</name>
    <name type="common">Bean root rot disease fungus</name>
    <name type="synonym">Fusarium nygamai</name>
    <dbReference type="NCBI Taxonomy" id="42673"/>
    <lineage>
        <taxon>Eukaryota</taxon>
        <taxon>Fungi</taxon>
        <taxon>Dikarya</taxon>
        <taxon>Ascomycota</taxon>
        <taxon>Pezizomycotina</taxon>
        <taxon>Sordariomycetes</taxon>
        <taxon>Hypocreomycetidae</taxon>
        <taxon>Hypocreales</taxon>
        <taxon>Nectriaceae</taxon>
        <taxon>Fusarium</taxon>
        <taxon>Fusarium fujikuroi species complex</taxon>
    </lineage>
</organism>